<dbReference type="Proteomes" id="UP000051841">
    <property type="component" value="Unassembled WGS sequence"/>
</dbReference>
<protein>
    <recommendedName>
        <fullName evidence="3">HTH cro/C1-type domain-containing protein</fullName>
    </recommendedName>
</protein>
<gene>
    <name evidence="1" type="ORF">IV49_GL001992</name>
</gene>
<dbReference type="PATRIC" id="fig|1410657.5.peg.2056"/>
<sequence length="133" mass="15397">MKTSELMNALENNNIDEIIDIIPNTSFPDYFEALRKKYKLKKSDIIKKANIDRTYGYQIINGTRNPDKDKVICLALSMKLTLDETNRLLSLSNNGNLYAKIKRDAIIIYCIIRKAGVMKTNEMLHTHNFEILE</sequence>
<proteinExistence type="predicted"/>
<accession>A0A0R2HC14</accession>
<dbReference type="CDD" id="cd00093">
    <property type="entry name" value="HTH_XRE"/>
    <property type="match status" value="1"/>
</dbReference>
<evidence type="ECO:0008006" key="3">
    <source>
        <dbReference type="Google" id="ProtNLM"/>
    </source>
</evidence>
<dbReference type="Gene3D" id="1.10.260.40">
    <property type="entry name" value="lambda repressor-like DNA-binding domains"/>
    <property type="match status" value="1"/>
</dbReference>
<dbReference type="SUPFAM" id="SSF47413">
    <property type="entry name" value="lambda repressor-like DNA-binding domains"/>
    <property type="match status" value="1"/>
</dbReference>
<evidence type="ECO:0000313" key="1">
    <source>
        <dbReference type="EMBL" id="KRN50498.1"/>
    </source>
</evidence>
<evidence type="ECO:0000313" key="2">
    <source>
        <dbReference type="Proteomes" id="UP000051841"/>
    </source>
</evidence>
<dbReference type="RefSeq" id="WP_051654377.1">
    <property type="nucleotide sequence ID" value="NZ_JNKN01000008.1"/>
</dbReference>
<dbReference type="EMBL" id="JQBL01000008">
    <property type="protein sequence ID" value="KRN50498.1"/>
    <property type="molecule type" value="Genomic_DNA"/>
</dbReference>
<organism evidence="1 2">
    <name type="scientific">Kandleria vitulina DSM 20405</name>
    <dbReference type="NCBI Taxonomy" id="1410657"/>
    <lineage>
        <taxon>Bacteria</taxon>
        <taxon>Bacillati</taxon>
        <taxon>Bacillota</taxon>
        <taxon>Erysipelotrichia</taxon>
        <taxon>Erysipelotrichales</taxon>
        <taxon>Coprobacillaceae</taxon>
        <taxon>Kandleria</taxon>
    </lineage>
</organism>
<name>A0A0R2HC14_9FIRM</name>
<reference evidence="1 2" key="1">
    <citation type="journal article" date="2015" name="Genome Announc.">
        <title>Expanding the biotechnology potential of lactobacilli through comparative genomics of 213 strains and associated genera.</title>
        <authorList>
            <person name="Sun Z."/>
            <person name="Harris H.M."/>
            <person name="McCann A."/>
            <person name="Guo C."/>
            <person name="Argimon S."/>
            <person name="Zhang W."/>
            <person name="Yang X."/>
            <person name="Jeffery I.B."/>
            <person name="Cooney J.C."/>
            <person name="Kagawa T.F."/>
            <person name="Liu W."/>
            <person name="Song Y."/>
            <person name="Salvetti E."/>
            <person name="Wrobel A."/>
            <person name="Rasinkangas P."/>
            <person name="Parkhill J."/>
            <person name="Rea M.C."/>
            <person name="O'Sullivan O."/>
            <person name="Ritari J."/>
            <person name="Douillard F.P."/>
            <person name="Paul Ross R."/>
            <person name="Yang R."/>
            <person name="Briner A.E."/>
            <person name="Felis G.E."/>
            <person name="de Vos W.M."/>
            <person name="Barrangou R."/>
            <person name="Klaenhammer T.R."/>
            <person name="Caufield P.W."/>
            <person name="Cui Y."/>
            <person name="Zhang H."/>
            <person name="O'Toole P.W."/>
        </authorList>
    </citation>
    <scope>NUCLEOTIDE SEQUENCE [LARGE SCALE GENOMIC DNA]</scope>
    <source>
        <strain evidence="1 2">DSM 20405</strain>
    </source>
</reference>
<dbReference type="AlphaFoldDB" id="A0A0R2HC14"/>
<dbReference type="GO" id="GO:0003677">
    <property type="term" value="F:DNA binding"/>
    <property type="evidence" value="ECO:0007669"/>
    <property type="project" value="InterPro"/>
</dbReference>
<dbReference type="InterPro" id="IPR010982">
    <property type="entry name" value="Lambda_DNA-bd_dom_sf"/>
</dbReference>
<keyword evidence="2" id="KW-1185">Reference proteome</keyword>
<dbReference type="InterPro" id="IPR001387">
    <property type="entry name" value="Cro/C1-type_HTH"/>
</dbReference>
<comment type="caution">
    <text evidence="1">The sequence shown here is derived from an EMBL/GenBank/DDBJ whole genome shotgun (WGS) entry which is preliminary data.</text>
</comment>